<protein>
    <submittedName>
        <fullName evidence="1">Uncharacterized protein</fullName>
    </submittedName>
</protein>
<dbReference type="RefSeq" id="WP_189087660.1">
    <property type="nucleotide sequence ID" value="NZ_BMQL01000001.1"/>
</dbReference>
<gene>
    <name evidence="1" type="ORF">GCM10008957_02550</name>
</gene>
<reference evidence="1" key="2">
    <citation type="submission" date="2020-09" db="EMBL/GenBank/DDBJ databases">
        <authorList>
            <person name="Sun Q."/>
            <person name="Ohkuma M."/>
        </authorList>
    </citation>
    <scope>NUCLEOTIDE SEQUENCE</scope>
    <source>
        <strain evidence="1">JCM 31311</strain>
    </source>
</reference>
<proteinExistence type="predicted"/>
<evidence type="ECO:0000313" key="2">
    <source>
        <dbReference type="Proteomes" id="UP000603865"/>
    </source>
</evidence>
<accession>A0A918F239</accession>
<name>A0A918F239_9DEIO</name>
<dbReference type="AlphaFoldDB" id="A0A918F239"/>
<comment type="caution">
    <text evidence="1">The sequence shown here is derived from an EMBL/GenBank/DDBJ whole genome shotgun (WGS) entry which is preliminary data.</text>
</comment>
<sequence length="74" mass="8419">MTRHLSDTRCAEGRVRFLIENGRALLLAEGPGWNHKSYHPTLERAALHLALLPEVSQTLYESALAELERQNRLP</sequence>
<dbReference type="EMBL" id="BMQL01000001">
    <property type="protein sequence ID" value="GGQ93934.1"/>
    <property type="molecule type" value="Genomic_DNA"/>
</dbReference>
<keyword evidence="2" id="KW-1185">Reference proteome</keyword>
<reference evidence="1" key="1">
    <citation type="journal article" date="2014" name="Int. J. Syst. Evol. Microbiol.">
        <title>Complete genome sequence of Corynebacterium casei LMG S-19264T (=DSM 44701T), isolated from a smear-ripened cheese.</title>
        <authorList>
            <consortium name="US DOE Joint Genome Institute (JGI-PGF)"/>
            <person name="Walter F."/>
            <person name="Albersmeier A."/>
            <person name="Kalinowski J."/>
            <person name="Ruckert C."/>
        </authorList>
    </citation>
    <scope>NUCLEOTIDE SEQUENCE</scope>
    <source>
        <strain evidence="1">JCM 31311</strain>
    </source>
</reference>
<evidence type="ECO:0000313" key="1">
    <source>
        <dbReference type="EMBL" id="GGQ93934.1"/>
    </source>
</evidence>
<organism evidence="1 2">
    <name type="scientific">Deinococcus ruber</name>
    <dbReference type="NCBI Taxonomy" id="1848197"/>
    <lineage>
        <taxon>Bacteria</taxon>
        <taxon>Thermotogati</taxon>
        <taxon>Deinococcota</taxon>
        <taxon>Deinococci</taxon>
        <taxon>Deinococcales</taxon>
        <taxon>Deinococcaceae</taxon>
        <taxon>Deinococcus</taxon>
    </lineage>
</organism>
<dbReference type="Proteomes" id="UP000603865">
    <property type="component" value="Unassembled WGS sequence"/>
</dbReference>